<name>A0A919N2Q3_9ACTN</name>
<evidence type="ECO:0000313" key="2">
    <source>
        <dbReference type="EMBL" id="GIF01333.1"/>
    </source>
</evidence>
<dbReference type="Proteomes" id="UP000636960">
    <property type="component" value="Unassembled WGS sequence"/>
</dbReference>
<organism evidence="2 3">
    <name type="scientific">Paractinoplanes rishiriensis</name>
    <dbReference type="NCBI Taxonomy" id="1050105"/>
    <lineage>
        <taxon>Bacteria</taxon>
        <taxon>Bacillati</taxon>
        <taxon>Actinomycetota</taxon>
        <taxon>Actinomycetes</taxon>
        <taxon>Micromonosporales</taxon>
        <taxon>Micromonosporaceae</taxon>
        <taxon>Paractinoplanes</taxon>
    </lineage>
</organism>
<comment type="caution">
    <text evidence="2">The sequence shown here is derived from an EMBL/GenBank/DDBJ whole genome shotgun (WGS) entry which is preliminary data.</text>
</comment>
<protein>
    <submittedName>
        <fullName evidence="2">Uncharacterized protein</fullName>
    </submittedName>
</protein>
<dbReference type="EMBL" id="BOMV01000101">
    <property type="protein sequence ID" value="GIF01333.1"/>
    <property type="molecule type" value="Genomic_DNA"/>
</dbReference>
<accession>A0A919N2Q3</accession>
<evidence type="ECO:0000256" key="1">
    <source>
        <dbReference type="SAM" id="MobiDB-lite"/>
    </source>
</evidence>
<dbReference type="AlphaFoldDB" id="A0A919N2Q3"/>
<gene>
    <name evidence="2" type="ORF">Ari01nite_87970</name>
</gene>
<reference evidence="2" key="1">
    <citation type="submission" date="2021-01" db="EMBL/GenBank/DDBJ databases">
        <title>Whole genome shotgun sequence of Actinoplanes rishiriensis NBRC 108556.</title>
        <authorList>
            <person name="Komaki H."/>
            <person name="Tamura T."/>
        </authorList>
    </citation>
    <scope>NUCLEOTIDE SEQUENCE</scope>
    <source>
        <strain evidence="2">NBRC 108556</strain>
    </source>
</reference>
<proteinExistence type="predicted"/>
<evidence type="ECO:0000313" key="3">
    <source>
        <dbReference type="Proteomes" id="UP000636960"/>
    </source>
</evidence>
<keyword evidence="3" id="KW-1185">Reference proteome</keyword>
<feature type="region of interest" description="Disordered" evidence="1">
    <location>
        <begin position="53"/>
        <end position="77"/>
    </location>
</feature>
<feature type="region of interest" description="Disordered" evidence="1">
    <location>
        <begin position="1"/>
        <end position="39"/>
    </location>
</feature>
<sequence length="96" mass="9908">MVGSSVTSAGQGSANPMVDLLPSARIDRTSGPGRGGYEPAVVISRGRVCSRRRSAAAKCGPRTPPAQKPSSSSLYAPPEIRRVPVEINGFVTLSDG</sequence>
<feature type="compositionally biased region" description="Polar residues" evidence="1">
    <location>
        <begin position="1"/>
        <end position="14"/>
    </location>
</feature>